<proteinExistence type="predicted"/>
<keyword evidence="2" id="KW-1185">Reference proteome</keyword>
<gene>
    <name evidence="1" type="ORF">P7601_26</name>
</gene>
<protein>
    <submittedName>
        <fullName evidence="1">Uncharacterized protein</fullName>
    </submittedName>
</protein>
<accession>A0A286QPT9</accession>
<sequence>MLGAKTTLFDIIYLYQWLPTHTRRYVLREVFYLLCFDRNATILMDTVKS</sequence>
<name>A0A286QPT9_9CAUD</name>
<dbReference type="Proteomes" id="UP000224539">
    <property type="component" value="Genome"/>
</dbReference>
<organism evidence="1 2">
    <name type="scientific">Streptococcus phage P7601</name>
    <dbReference type="NCBI Taxonomy" id="1971431"/>
    <lineage>
        <taxon>Viruses</taxon>
        <taxon>Duplodnaviria</taxon>
        <taxon>Heunggongvirae</taxon>
        <taxon>Uroviricota</taxon>
        <taxon>Caudoviricetes</taxon>
        <taxon>Aliceevansviridae</taxon>
        <taxon>Moineauvirus</taxon>
        <taxon>Moineauvirus P7601</taxon>
    </lineage>
</organism>
<dbReference type="EMBL" id="KY705272">
    <property type="protein sequence ID" value="ARU13967.1"/>
    <property type="molecule type" value="Genomic_DNA"/>
</dbReference>
<evidence type="ECO:0000313" key="2">
    <source>
        <dbReference type="Proteomes" id="UP000224539"/>
    </source>
</evidence>
<reference evidence="1 2" key="1">
    <citation type="journal article" date="2017" name="Front. Microbiol.">
        <title>Global Survey and Genome Exploration of Bacteriophages Infecting the Lactic Acid Bacterium Streptococcus thermophilus.</title>
        <authorList>
            <person name="McDonnell B."/>
            <person name="Mahony J."/>
            <person name="Hanemaaijer L."/>
            <person name="Neve H."/>
            <person name="Noben J.-P."/>
            <person name="Lugli G.A."/>
            <person name="Ventura M."/>
            <person name="Kouwen T.R."/>
            <person name="van Sinderen D."/>
        </authorList>
    </citation>
    <scope>NUCLEOTIDE SEQUENCE [LARGE SCALE GENOMIC DNA]</scope>
</reference>
<evidence type="ECO:0000313" key="1">
    <source>
        <dbReference type="EMBL" id="ARU13967.1"/>
    </source>
</evidence>